<evidence type="ECO:0000256" key="2">
    <source>
        <dbReference type="ARBA" id="ARBA00022694"/>
    </source>
</evidence>
<dbReference type="Gene3D" id="3.30.70.580">
    <property type="entry name" value="Pseudouridine synthase I, catalytic domain, N-terminal subdomain"/>
    <property type="match status" value="1"/>
</dbReference>
<accession>A0A0S7C1V8</accession>
<evidence type="ECO:0000256" key="3">
    <source>
        <dbReference type="ARBA" id="ARBA00023235"/>
    </source>
</evidence>
<dbReference type="InterPro" id="IPR020095">
    <property type="entry name" value="PsdUridine_synth_TruA_C"/>
</dbReference>
<feature type="binding site" evidence="4 6">
    <location>
        <position position="124"/>
    </location>
    <ligand>
        <name>substrate</name>
    </ligand>
</feature>
<keyword evidence="10" id="KW-1185">Reference proteome</keyword>
<feature type="domain" description="Pseudouridine synthase I TruA alpha/beta" evidence="8">
    <location>
        <begin position="165"/>
        <end position="257"/>
    </location>
</feature>
<dbReference type="EC" id="5.4.99.12" evidence="4"/>
<dbReference type="NCBIfam" id="TIGR00071">
    <property type="entry name" value="hisT_truA"/>
    <property type="match status" value="1"/>
</dbReference>
<proteinExistence type="inferred from homology"/>
<dbReference type="InterPro" id="IPR001406">
    <property type="entry name" value="PsdUridine_synth_TruA"/>
</dbReference>
<dbReference type="PATRIC" id="fig|1678841.3.peg.934"/>
<dbReference type="GO" id="GO:0003723">
    <property type="term" value="F:RNA binding"/>
    <property type="evidence" value="ECO:0007669"/>
    <property type="project" value="InterPro"/>
</dbReference>
<comment type="subunit">
    <text evidence="4">Homodimer.</text>
</comment>
<evidence type="ECO:0000256" key="4">
    <source>
        <dbReference type="HAMAP-Rule" id="MF_00171"/>
    </source>
</evidence>
<dbReference type="Pfam" id="PF01416">
    <property type="entry name" value="PseudoU_synth_1"/>
    <property type="match status" value="1"/>
</dbReference>
<dbReference type="PIRSF" id="PIRSF001430">
    <property type="entry name" value="tRNA_psdUrid_synth"/>
    <property type="match status" value="1"/>
</dbReference>
<evidence type="ECO:0000256" key="7">
    <source>
        <dbReference type="RuleBase" id="RU003792"/>
    </source>
</evidence>
<feature type="active site" description="Nucleophile" evidence="4 5">
    <location>
        <position position="63"/>
    </location>
</feature>
<dbReference type="PANTHER" id="PTHR11142:SF0">
    <property type="entry name" value="TRNA PSEUDOURIDINE SYNTHASE-LIKE 1"/>
    <property type="match status" value="1"/>
</dbReference>
<dbReference type="STRING" id="1678841.TBC1_11824"/>
<protein>
    <recommendedName>
        <fullName evidence="4">tRNA pseudouridine synthase A</fullName>
        <ecNumber evidence="4">5.4.99.12</ecNumber>
    </recommendedName>
    <alternativeName>
        <fullName evidence="4">tRNA pseudouridine(38-40) synthase</fullName>
    </alternativeName>
    <alternativeName>
        <fullName evidence="4">tRNA pseudouridylate synthase I</fullName>
    </alternativeName>
    <alternativeName>
        <fullName evidence="4">tRNA-uridine isomerase I</fullName>
    </alternativeName>
</protein>
<evidence type="ECO:0000313" key="9">
    <source>
        <dbReference type="EMBL" id="GAP42687.1"/>
    </source>
</evidence>
<comment type="catalytic activity">
    <reaction evidence="4 7">
        <text>uridine(38/39/40) in tRNA = pseudouridine(38/39/40) in tRNA</text>
        <dbReference type="Rhea" id="RHEA:22376"/>
        <dbReference type="Rhea" id="RHEA-COMP:10085"/>
        <dbReference type="Rhea" id="RHEA-COMP:10087"/>
        <dbReference type="ChEBI" id="CHEBI:65314"/>
        <dbReference type="ChEBI" id="CHEBI:65315"/>
        <dbReference type="EC" id="5.4.99.12"/>
    </reaction>
</comment>
<dbReference type="SUPFAM" id="SSF55120">
    <property type="entry name" value="Pseudouridine synthase"/>
    <property type="match status" value="1"/>
</dbReference>
<comment type="caution">
    <text evidence="4">Lacks conserved residue(s) required for the propagation of feature annotation.</text>
</comment>
<dbReference type="CDD" id="cd02570">
    <property type="entry name" value="PseudoU_synth_EcTruA"/>
    <property type="match status" value="1"/>
</dbReference>
<dbReference type="HAMAP" id="MF_00171">
    <property type="entry name" value="TruA"/>
    <property type="match status" value="1"/>
</dbReference>
<dbReference type="Gene3D" id="3.30.70.660">
    <property type="entry name" value="Pseudouridine synthase I, catalytic domain, C-terminal subdomain"/>
    <property type="match status" value="1"/>
</dbReference>
<organism evidence="9">
    <name type="scientific">Lentimicrobium saccharophilum</name>
    <dbReference type="NCBI Taxonomy" id="1678841"/>
    <lineage>
        <taxon>Bacteria</taxon>
        <taxon>Pseudomonadati</taxon>
        <taxon>Bacteroidota</taxon>
        <taxon>Bacteroidia</taxon>
        <taxon>Bacteroidales</taxon>
        <taxon>Lentimicrobiaceae</taxon>
        <taxon>Lentimicrobium</taxon>
    </lineage>
</organism>
<dbReference type="AlphaFoldDB" id="A0A0S7C1V8"/>
<comment type="function">
    <text evidence="4">Formation of pseudouridine at positions 38, 39 and 40 in the anticodon stem and loop of transfer RNAs.</text>
</comment>
<dbReference type="InterPro" id="IPR020094">
    <property type="entry name" value="TruA/RsuA/RluB/E/F_N"/>
</dbReference>
<comment type="similarity">
    <text evidence="1 4 7">Belongs to the tRNA pseudouridine synthase TruA family.</text>
</comment>
<evidence type="ECO:0000256" key="6">
    <source>
        <dbReference type="PIRSR" id="PIRSR001430-2"/>
    </source>
</evidence>
<dbReference type="InterPro" id="IPR020097">
    <property type="entry name" value="PsdUridine_synth_TruA_a/b_dom"/>
</dbReference>
<keyword evidence="3 4" id="KW-0413">Isomerase</keyword>
<name>A0A0S7C1V8_9BACT</name>
<keyword evidence="2 4" id="KW-0819">tRNA processing</keyword>
<dbReference type="Proteomes" id="UP000053091">
    <property type="component" value="Unassembled WGS sequence"/>
</dbReference>
<evidence type="ECO:0000256" key="1">
    <source>
        <dbReference type="ARBA" id="ARBA00009375"/>
    </source>
</evidence>
<gene>
    <name evidence="4" type="primary">truA</name>
    <name evidence="9" type="ORF">TBC1_11824</name>
</gene>
<dbReference type="EMBL" id="DF968182">
    <property type="protein sequence ID" value="GAP42687.1"/>
    <property type="molecule type" value="Genomic_DNA"/>
</dbReference>
<evidence type="ECO:0000259" key="8">
    <source>
        <dbReference type="Pfam" id="PF01416"/>
    </source>
</evidence>
<evidence type="ECO:0000256" key="5">
    <source>
        <dbReference type="PIRSR" id="PIRSR001430-1"/>
    </source>
</evidence>
<dbReference type="PANTHER" id="PTHR11142">
    <property type="entry name" value="PSEUDOURIDYLATE SYNTHASE"/>
    <property type="match status" value="1"/>
</dbReference>
<dbReference type="GO" id="GO:0160147">
    <property type="term" value="F:tRNA pseudouridine(38-40) synthase activity"/>
    <property type="evidence" value="ECO:0007669"/>
    <property type="project" value="UniProtKB-EC"/>
</dbReference>
<dbReference type="FunFam" id="3.30.70.580:FF:000001">
    <property type="entry name" value="tRNA pseudouridine synthase A"/>
    <property type="match status" value="1"/>
</dbReference>
<reference evidence="9" key="1">
    <citation type="journal article" date="2015" name="Genome Announc.">
        <title>Draft Genome Sequence of Bacteroidales Strain TBC1, a Novel Isolate from a Methanogenic Wastewater Treatment System.</title>
        <authorList>
            <person name="Tourlousse D.M."/>
            <person name="Matsuura N."/>
            <person name="Sun L."/>
            <person name="Toyonaga M."/>
            <person name="Kuroda K."/>
            <person name="Ohashi A."/>
            <person name="Cruz R."/>
            <person name="Yamaguchi T."/>
            <person name="Sekiguchi Y."/>
        </authorList>
    </citation>
    <scope>NUCLEOTIDE SEQUENCE [LARGE SCALE GENOMIC DNA]</scope>
    <source>
        <strain evidence="9">TBC1</strain>
    </source>
</reference>
<sequence>MVVFCTFIPMDSFRYFIHLAYNGKEFNGWQVQPASPSVQQSLESTLSMLLREKISVTGAGRTDTGVHARNYYAHFGFQHRFHADELKELVYRMNRVLPPSVALFQIFPVEAGIHARFSAVSRTYRYYLSRKKNPFLADFSWRYEGKLNLEAMKHIASLLPEYTEFSCFSKKGSETGSTICHISESYFIEEPGLLIYHIKANRFLRNMVRAITGTLIEVGKGKMDETGFRDLILNGSRSDAGESVPAHGLFLEDIEYPEGFRMKSV</sequence>
<dbReference type="InterPro" id="IPR020103">
    <property type="entry name" value="PsdUridine_synth_cat_dom_sf"/>
</dbReference>
<dbReference type="GO" id="GO:0031119">
    <property type="term" value="P:tRNA pseudouridine synthesis"/>
    <property type="evidence" value="ECO:0007669"/>
    <property type="project" value="UniProtKB-UniRule"/>
</dbReference>
<evidence type="ECO:0000313" key="10">
    <source>
        <dbReference type="Proteomes" id="UP000053091"/>
    </source>
</evidence>